<dbReference type="PROSITE" id="PS00856">
    <property type="entry name" value="GUANYLATE_KINASE_1"/>
    <property type="match status" value="1"/>
</dbReference>
<evidence type="ECO:0000313" key="10">
    <source>
        <dbReference type="Proteomes" id="UP000708208"/>
    </source>
</evidence>
<dbReference type="InterPro" id="IPR008145">
    <property type="entry name" value="GK/Ca_channel_bsu"/>
</dbReference>
<evidence type="ECO:0000259" key="6">
    <source>
        <dbReference type="PROSITE" id="PS50002"/>
    </source>
</evidence>
<feature type="domain" description="SH3" evidence="6">
    <location>
        <begin position="438"/>
        <end position="509"/>
    </location>
</feature>
<comment type="caution">
    <text evidence="9">The sequence shown here is derived from an EMBL/GenBank/DDBJ whole genome shotgun (WGS) entry which is preliminary data.</text>
</comment>
<dbReference type="Pfam" id="PF00595">
    <property type="entry name" value="PDZ"/>
    <property type="match status" value="1"/>
</dbReference>
<dbReference type="AlphaFoldDB" id="A0A8J2LPK0"/>
<dbReference type="FunFam" id="3.30.63.10:FF:000002">
    <property type="entry name" value="Guanylate kinase 1"/>
    <property type="match status" value="1"/>
</dbReference>
<dbReference type="CDD" id="cd00071">
    <property type="entry name" value="GMPK"/>
    <property type="match status" value="1"/>
</dbReference>
<dbReference type="EMBL" id="CAJVCH010570950">
    <property type="protein sequence ID" value="CAG7836254.1"/>
    <property type="molecule type" value="Genomic_DNA"/>
</dbReference>
<feature type="region of interest" description="Disordered" evidence="5">
    <location>
        <begin position="1"/>
        <end position="55"/>
    </location>
</feature>
<dbReference type="PROSITE" id="PS50106">
    <property type="entry name" value="PDZ"/>
    <property type="match status" value="1"/>
</dbReference>
<dbReference type="Proteomes" id="UP000708208">
    <property type="component" value="Unassembled WGS sequence"/>
</dbReference>
<dbReference type="GO" id="GO:0005911">
    <property type="term" value="C:cell-cell junction"/>
    <property type="evidence" value="ECO:0007669"/>
    <property type="project" value="UniProtKB-ARBA"/>
</dbReference>
<evidence type="ECO:0000256" key="3">
    <source>
        <dbReference type="ARBA" id="ARBA00022737"/>
    </source>
</evidence>
<dbReference type="InterPro" id="IPR035601">
    <property type="entry name" value="MPP5_SH3"/>
</dbReference>
<dbReference type="InterPro" id="IPR001452">
    <property type="entry name" value="SH3_domain"/>
</dbReference>
<dbReference type="InterPro" id="IPR050716">
    <property type="entry name" value="MAGUK"/>
</dbReference>
<sequence>MFKKVKFSLGLSSKKSGASQENITGSQESIEGPKSSPLHKGSGSRGSKSSSRESVVDAAQYANMINMVEWDNGPHREMAVDVPESFVPRNKTPPRYPPSKATTLNSSNNNKMPKSASKGNGTATLPGYSGQNGAAGKPVPPPRIGDKDGWNVNNNNTQAPHVPPRTLVSPNISAEVSPSRDQAERIRKYQEELKKRREQEERQAKEDEFLRTSLRGSKKLQALEARSEETPSPQSSTDPSGFVNDAYDEEDDSTSYSKLRVVLQKPVGLSDLVGSLQRIQQALKNNGLQLDETVSAVGSLMQTTEFQQVLAVHNKVQDVWCFNPPPTPISAHARQLLQEPQPDNHIKVVRIEKTQDPLGATVRNEGDAVVIGRIVKGGAAERSGLLHEGDEILEVNGTEMRRKTVNEVCDILSRMTGTLTFLIVPSLTPQPPLTQRRDVLIHVRAHFDYDPEDDIYVPCRELGIAFSKGDVIHVINQDDPNWWQAHREGEEDQALAGLIPSKSFQEQREAVKQTLLGETESREKAKKGTLLCAKTAKKKKKKIPYSTAFNDDFDAEEIPTYEEVALYYPRASFKRPVVLIGPPNIGRHELRQRLMQESERFAAAVPHTSRPRKDGEVDGQDYHFISRAQFESDILARRFVEHGEFEKAYYGTSLEAIRSVVNIGKICVLNLHPQSLKILRTSDLKPYIVFVAPPPLERLKQMRISRGEAYKEEELIDIIEKAREMEEKYGHYFDLVIINNDIERTYHELVQRINYIEREPQWVPAFWLKQ</sequence>
<evidence type="ECO:0000256" key="4">
    <source>
        <dbReference type="PROSITE-ProRule" id="PRU00192"/>
    </source>
</evidence>
<dbReference type="SMART" id="SM00326">
    <property type="entry name" value="SH3"/>
    <property type="match status" value="1"/>
</dbReference>
<dbReference type="FunFam" id="3.40.50.300:FF:000469">
    <property type="entry name" value="MAGUK p55 subfamily member 5"/>
    <property type="match status" value="1"/>
</dbReference>
<dbReference type="PROSITE" id="PS50052">
    <property type="entry name" value="GUANYLATE_KINASE_2"/>
    <property type="match status" value="1"/>
</dbReference>
<feature type="compositionally biased region" description="Polar residues" evidence="5">
    <location>
        <begin position="100"/>
        <end position="123"/>
    </location>
</feature>
<evidence type="ECO:0008006" key="11">
    <source>
        <dbReference type="Google" id="ProtNLM"/>
    </source>
</evidence>
<feature type="compositionally biased region" description="Basic and acidic residues" evidence="5">
    <location>
        <begin position="181"/>
        <end position="210"/>
    </location>
</feature>
<dbReference type="InterPro" id="IPR001478">
    <property type="entry name" value="PDZ"/>
</dbReference>
<keyword evidence="3" id="KW-0677">Repeat</keyword>
<proteinExistence type="inferred from homology"/>
<dbReference type="SMART" id="SM00228">
    <property type="entry name" value="PDZ"/>
    <property type="match status" value="1"/>
</dbReference>
<dbReference type="InterPro" id="IPR008144">
    <property type="entry name" value="Guanylate_kin-like_dom"/>
</dbReference>
<protein>
    <recommendedName>
        <fullName evidence="11">MAGUK p55 subfamily member 5</fullName>
    </recommendedName>
</protein>
<feature type="compositionally biased region" description="Polar residues" evidence="5">
    <location>
        <begin position="168"/>
        <end position="180"/>
    </location>
</feature>
<dbReference type="Pfam" id="PF00625">
    <property type="entry name" value="Guanylate_kin"/>
    <property type="match status" value="1"/>
</dbReference>
<gene>
    <name evidence="9" type="ORF">AFUS01_LOCUS45515</name>
</gene>
<evidence type="ECO:0000256" key="2">
    <source>
        <dbReference type="ARBA" id="ARBA00022443"/>
    </source>
</evidence>
<feature type="compositionally biased region" description="Polar residues" evidence="5">
    <location>
        <begin position="230"/>
        <end position="239"/>
    </location>
</feature>
<dbReference type="CDD" id="cd12036">
    <property type="entry name" value="SH3_MPP5"/>
    <property type="match status" value="1"/>
</dbReference>
<feature type="domain" description="PDZ" evidence="8">
    <location>
        <begin position="348"/>
        <end position="427"/>
    </location>
</feature>
<keyword evidence="2 4" id="KW-0728">SH3 domain</keyword>
<dbReference type="PROSITE" id="PS50002">
    <property type="entry name" value="SH3"/>
    <property type="match status" value="1"/>
</dbReference>
<dbReference type="InterPro" id="IPR020590">
    <property type="entry name" value="Guanylate_kinase_CS"/>
</dbReference>
<dbReference type="FunFam" id="2.30.42.10:FF:000088">
    <property type="entry name" value="MAGUK p55 subfamily member 5"/>
    <property type="match status" value="1"/>
</dbReference>
<comment type="similarity">
    <text evidence="1">Belongs to the MAGUK family.</text>
</comment>
<evidence type="ECO:0000259" key="7">
    <source>
        <dbReference type="PROSITE" id="PS50052"/>
    </source>
</evidence>
<organism evidence="9 10">
    <name type="scientific">Allacma fusca</name>
    <dbReference type="NCBI Taxonomy" id="39272"/>
    <lineage>
        <taxon>Eukaryota</taxon>
        <taxon>Metazoa</taxon>
        <taxon>Ecdysozoa</taxon>
        <taxon>Arthropoda</taxon>
        <taxon>Hexapoda</taxon>
        <taxon>Collembola</taxon>
        <taxon>Symphypleona</taxon>
        <taxon>Sminthuridae</taxon>
        <taxon>Allacma</taxon>
    </lineage>
</organism>
<name>A0A8J2LPK0_9HEXA</name>
<keyword evidence="10" id="KW-1185">Reference proteome</keyword>
<feature type="compositionally biased region" description="Polar residues" evidence="5">
    <location>
        <begin position="20"/>
        <end position="29"/>
    </location>
</feature>
<dbReference type="Pfam" id="PF07653">
    <property type="entry name" value="SH3_2"/>
    <property type="match status" value="1"/>
</dbReference>
<dbReference type="SMART" id="SM00072">
    <property type="entry name" value="GuKc"/>
    <property type="match status" value="1"/>
</dbReference>
<evidence type="ECO:0000256" key="1">
    <source>
        <dbReference type="ARBA" id="ARBA00007014"/>
    </source>
</evidence>
<dbReference type="GO" id="GO:0005886">
    <property type="term" value="C:plasma membrane"/>
    <property type="evidence" value="ECO:0007669"/>
    <property type="project" value="UniProtKB-ARBA"/>
</dbReference>
<feature type="compositionally biased region" description="Low complexity" evidence="5">
    <location>
        <begin position="7"/>
        <end position="19"/>
    </location>
</feature>
<accession>A0A8J2LPK0</accession>
<feature type="region of interest" description="Disordered" evidence="5">
    <location>
        <begin position="81"/>
        <end position="250"/>
    </location>
</feature>
<evidence type="ECO:0000313" key="9">
    <source>
        <dbReference type="EMBL" id="CAG7836254.1"/>
    </source>
</evidence>
<reference evidence="9" key="1">
    <citation type="submission" date="2021-06" db="EMBL/GenBank/DDBJ databases">
        <authorList>
            <person name="Hodson N. C."/>
            <person name="Mongue J. A."/>
            <person name="Jaron S. K."/>
        </authorList>
    </citation>
    <scope>NUCLEOTIDE SEQUENCE</scope>
</reference>
<evidence type="ECO:0000256" key="5">
    <source>
        <dbReference type="SAM" id="MobiDB-lite"/>
    </source>
</evidence>
<dbReference type="PANTHER" id="PTHR23122">
    <property type="entry name" value="MEMBRANE-ASSOCIATED GUANYLATE KINASE MAGUK"/>
    <property type="match status" value="1"/>
</dbReference>
<evidence type="ECO:0000259" key="8">
    <source>
        <dbReference type="PROSITE" id="PS50106"/>
    </source>
</evidence>
<dbReference type="OrthoDB" id="43580at2759"/>
<dbReference type="CDD" id="cd06798">
    <property type="entry name" value="PDZ_MPP5-like"/>
    <property type="match status" value="1"/>
</dbReference>
<feature type="domain" description="Guanylate kinase-like" evidence="7">
    <location>
        <begin position="574"/>
        <end position="754"/>
    </location>
</feature>